<accession>A0ABV6UE17</accession>
<evidence type="ECO:0000313" key="2">
    <source>
        <dbReference type="EMBL" id="MFC1399702.1"/>
    </source>
</evidence>
<gene>
    <name evidence="2" type="ORF">ACEZDJ_00135</name>
</gene>
<dbReference type="Proteomes" id="UP001592528">
    <property type="component" value="Unassembled WGS sequence"/>
</dbReference>
<keyword evidence="1" id="KW-0812">Transmembrane</keyword>
<dbReference type="EMBL" id="JBHEZZ010000001">
    <property type="protein sequence ID" value="MFC1399702.1"/>
    <property type="molecule type" value="Genomic_DNA"/>
</dbReference>
<evidence type="ECO:0008006" key="4">
    <source>
        <dbReference type="Google" id="ProtNLM"/>
    </source>
</evidence>
<keyword evidence="3" id="KW-1185">Reference proteome</keyword>
<protein>
    <recommendedName>
        <fullName evidence="4">Secreted peptide</fullName>
    </recommendedName>
</protein>
<sequence>MEWELLLELEVVLELAALVLLAVGLELGVDNALVPDEVDVEAADDEDDADAVGVGVVVVVVLVLAVLVLAVVELAGIDAMSASVPATLTTATPALTAVVLFAPLRAASGVRPAFRAITLLPSLEWCGPRSVVHHPAADL</sequence>
<evidence type="ECO:0000313" key="3">
    <source>
        <dbReference type="Proteomes" id="UP001592528"/>
    </source>
</evidence>
<dbReference type="RefSeq" id="WP_030260577.1">
    <property type="nucleotide sequence ID" value="NZ_JBHEZZ010000001.1"/>
</dbReference>
<feature type="transmembrane region" description="Helical" evidence="1">
    <location>
        <begin position="49"/>
        <end position="72"/>
    </location>
</feature>
<keyword evidence="1" id="KW-0472">Membrane</keyword>
<evidence type="ECO:0000256" key="1">
    <source>
        <dbReference type="SAM" id="Phobius"/>
    </source>
</evidence>
<feature type="transmembrane region" description="Helical" evidence="1">
    <location>
        <begin position="12"/>
        <end position="29"/>
    </location>
</feature>
<reference evidence="2 3" key="1">
    <citation type="submission" date="2024-09" db="EMBL/GenBank/DDBJ databases">
        <authorList>
            <person name="Lee S.D."/>
        </authorList>
    </citation>
    <scope>NUCLEOTIDE SEQUENCE [LARGE SCALE GENOMIC DNA]</scope>
    <source>
        <strain evidence="2 3">N1-5</strain>
    </source>
</reference>
<proteinExistence type="predicted"/>
<comment type="caution">
    <text evidence="2">The sequence shown here is derived from an EMBL/GenBank/DDBJ whole genome shotgun (WGS) entry which is preliminary data.</text>
</comment>
<organism evidence="2 3">
    <name type="scientific">Streptacidiphilus cavernicola</name>
    <dbReference type="NCBI Taxonomy" id="3342716"/>
    <lineage>
        <taxon>Bacteria</taxon>
        <taxon>Bacillati</taxon>
        <taxon>Actinomycetota</taxon>
        <taxon>Actinomycetes</taxon>
        <taxon>Kitasatosporales</taxon>
        <taxon>Streptomycetaceae</taxon>
        <taxon>Streptacidiphilus</taxon>
    </lineage>
</organism>
<name>A0ABV6UE17_9ACTN</name>
<keyword evidence="1" id="KW-1133">Transmembrane helix</keyword>